<proteinExistence type="predicted"/>
<dbReference type="InterPro" id="IPR038460">
    <property type="entry name" value="AcetylCoA_hyd_C_sf"/>
</dbReference>
<dbReference type="AlphaFoldDB" id="A0A3S5CJP5"/>
<dbReference type="GO" id="GO:0008775">
    <property type="term" value="F:acetate CoA-transferase activity"/>
    <property type="evidence" value="ECO:0007669"/>
    <property type="project" value="InterPro"/>
</dbReference>
<name>A0A3S5CJP5_9PLAT</name>
<dbReference type="GO" id="GO:0005739">
    <property type="term" value="C:mitochondrion"/>
    <property type="evidence" value="ECO:0007669"/>
    <property type="project" value="TreeGrafter"/>
</dbReference>
<evidence type="ECO:0000313" key="2">
    <source>
        <dbReference type="EMBL" id="VEL26984.1"/>
    </source>
</evidence>
<dbReference type="PANTHER" id="PTHR21432">
    <property type="entry name" value="ACETYL-COA HYDROLASE-RELATED"/>
    <property type="match status" value="1"/>
</dbReference>
<protein>
    <recommendedName>
        <fullName evidence="1">Acetyl-CoA hydrolase/transferase C-terminal domain-containing protein</fullName>
    </recommendedName>
</protein>
<evidence type="ECO:0000259" key="1">
    <source>
        <dbReference type="Pfam" id="PF13336"/>
    </source>
</evidence>
<dbReference type="Gene3D" id="3.40.1080.20">
    <property type="entry name" value="Acetyl-CoA hydrolase/transferase C-terminal domain"/>
    <property type="match status" value="1"/>
</dbReference>
<feature type="domain" description="Acetyl-CoA hydrolase/transferase C-terminal" evidence="1">
    <location>
        <begin position="14"/>
        <end position="100"/>
    </location>
</feature>
<organism evidence="2 3">
    <name type="scientific">Protopolystoma xenopodis</name>
    <dbReference type="NCBI Taxonomy" id="117903"/>
    <lineage>
        <taxon>Eukaryota</taxon>
        <taxon>Metazoa</taxon>
        <taxon>Spiralia</taxon>
        <taxon>Lophotrochozoa</taxon>
        <taxon>Platyhelminthes</taxon>
        <taxon>Monogenea</taxon>
        <taxon>Polyopisthocotylea</taxon>
        <taxon>Polystomatidea</taxon>
        <taxon>Polystomatidae</taxon>
        <taxon>Protopolystoma</taxon>
    </lineage>
</organism>
<dbReference type="GO" id="GO:0006083">
    <property type="term" value="P:acetate metabolic process"/>
    <property type="evidence" value="ECO:0007669"/>
    <property type="project" value="InterPro"/>
</dbReference>
<reference evidence="2" key="1">
    <citation type="submission" date="2018-11" db="EMBL/GenBank/DDBJ databases">
        <authorList>
            <consortium name="Pathogen Informatics"/>
        </authorList>
    </citation>
    <scope>NUCLEOTIDE SEQUENCE</scope>
</reference>
<dbReference type="EMBL" id="CAAALY010084084">
    <property type="protein sequence ID" value="VEL26984.1"/>
    <property type="molecule type" value="Genomic_DNA"/>
</dbReference>
<evidence type="ECO:0000313" key="3">
    <source>
        <dbReference type="Proteomes" id="UP000784294"/>
    </source>
</evidence>
<dbReference type="InterPro" id="IPR037171">
    <property type="entry name" value="NagB/RpiA_transferase-like"/>
</dbReference>
<keyword evidence="3" id="KW-1185">Reference proteome</keyword>
<dbReference type="InterPro" id="IPR026888">
    <property type="entry name" value="AcetylCoA_hyd_C"/>
</dbReference>
<dbReference type="Proteomes" id="UP000784294">
    <property type="component" value="Unassembled WGS sequence"/>
</dbReference>
<dbReference type="SUPFAM" id="SSF100950">
    <property type="entry name" value="NagB/RpiA/CoA transferase-like"/>
    <property type="match status" value="1"/>
</dbReference>
<sequence>MSLTYSVFACGDAGFGGQIDFLRGAATAQDGQGKAILAMHSMTKKNESKIVPYIKLGAGVVATRANVHYIVTEHGIAYLFGKSLRQRAHALIQIAHPMHR</sequence>
<accession>A0A3S5CJP5</accession>
<dbReference type="PANTHER" id="PTHR21432:SF20">
    <property type="entry name" value="ACETYL-COA HYDROLASE"/>
    <property type="match status" value="1"/>
</dbReference>
<dbReference type="Pfam" id="PF13336">
    <property type="entry name" value="AcetylCoA_hyd_C"/>
    <property type="match status" value="1"/>
</dbReference>
<comment type="caution">
    <text evidence="2">The sequence shown here is derived from an EMBL/GenBank/DDBJ whole genome shotgun (WGS) entry which is preliminary data.</text>
</comment>
<dbReference type="OrthoDB" id="10250396at2759"/>
<dbReference type="InterPro" id="IPR046433">
    <property type="entry name" value="ActCoA_hydro"/>
</dbReference>
<gene>
    <name evidence="2" type="ORF">PXEA_LOCUS20424</name>
</gene>